<name>A0AAN7VSE6_9PEZI</name>
<evidence type="ECO:0000256" key="1">
    <source>
        <dbReference type="SAM" id="MobiDB-lite"/>
    </source>
</evidence>
<sequence length="221" mass="24988">MFFDSFINYLKPSNASRITGLSIHDPFAIAGFIMLLFLIPIALILLTVTARRSAESIWDGLTIEARFRDLRRSARRSMADANFPPRSAAARQSYRSNRATRGSTAPQRIAQTVSTPRTPATPYTPSTPHTPGQVTDTTPFLEHNPSPPTPPIDRPRVSIKPTPRLSDLPLRANYDFTDVYERHRATQQPPRINVLLEEDESKRRGTSEFQDELRMTAREMV</sequence>
<reference evidence="3" key="1">
    <citation type="submission" date="2023-08" db="EMBL/GenBank/DDBJ databases">
        <title>Black Yeasts Isolated from many extreme environments.</title>
        <authorList>
            <person name="Coleine C."/>
            <person name="Stajich J.E."/>
            <person name="Selbmann L."/>
        </authorList>
    </citation>
    <scope>NUCLEOTIDE SEQUENCE</scope>
    <source>
        <strain evidence="3">CCFEE 5810</strain>
    </source>
</reference>
<gene>
    <name evidence="3" type="ORF">LTR97_011460</name>
</gene>
<dbReference type="EMBL" id="JAVRQU010000021">
    <property type="protein sequence ID" value="KAK5691467.1"/>
    <property type="molecule type" value="Genomic_DNA"/>
</dbReference>
<keyword evidence="2" id="KW-1133">Transmembrane helix</keyword>
<dbReference type="Proteomes" id="UP001310594">
    <property type="component" value="Unassembled WGS sequence"/>
</dbReference>
<dbReference type="AlphaFoldDB" id="A0AAN7VSE6"/>
<keyword evidence="2" id="KW-0472">Membrane</keyword>
<proteinExistence type="predicted"/>
<feature type="compositionally biased region" description="Polar residues" evidence="1">
    <location>
        <begin position="93"/>
        <end position="138"/>
    </location>
</feature>
<keyword evidence="2" id="KW-0812">Transmembrane</keyword>
<feature type="region of interest" description="Disordered" evidence="1">
    <location>
        <begin position="76"/>
        <end position="166"/>
    </location>
</feature>
<feature type="transmembrane region" description="Helical" evidence="2">
    <location>
        <begin position="27"/>
        <end position="48"/>
    </location>
</feature>
<organism evidence="3 4">
    <name type="scientific">Elasticomyces elasticus</name>
    <dbReference type="NCBI Taxonomy" id="574655"/>
    <lineage>
        <taxon>Eukaryota</taxon>
        <taxon>Fungi</taxon>
        <taxon>Dikarya</taxon>
        <taxon>Ascomycota</taxon>
        <taxon>Pezizomycotina</taxon>
        <taxon>Dothideomycetes</taxon>
        <taxon>Dothideomycetidae</taxon>
        <taxon>Mycosphaerellales</taxon>
        <taxon>Teratosphaeriaceae</taxon>
        <taxon>Elasticomyces</taxon>
    </lineage>
</organism>
<accession>A0AAN7VSE6</accession>
<evidence type="ECO:0000256" key="2">
    <source>
        <dbReference type="SAM" id="Phobius"/>
    </source>
</evidence>
<protein>
    <submittedName>
        <fullName evidence="3">Uncharacterized protein</fullName>
    </submittedName>
</protein>
<evidence type="ECO:0000313" key="4">
    <source>
        <dbReference type="Proteomes" id="UP001310594"/>
    </source>
</evidence>
<comment type="caution">
    <text evidence="3">The sequence shown here is derived from an EMBL/GenBank/DDBJ whole genome shotgun (WGS) entry which is preliminary data.</text>
</comment>
<evidence type="ECO:0000313" key="3">
    <source>
        <dbReference type="EMBL" id="KAK5691467.1"/>
    </source>
</evidence>